<evidence type="ECO:0000313" key="1">
    <source>
        <dbReference type="EMBL" id="MXV20774.1"/>
    </source>
</evidence>
<dbReference type="EMBL" id="WVHK01000058">
    <property type="protein sequence ID" value="MXV20774.1"/>
    <property type="molecule type" value="Genomic_DNA"/>
</dbReference>
<comment type="caution">
    <text evidence="1">The sequence shown here is derived from an EMBL/GenBank/DDBJ whole genome shotgun (WGS) entry which is preliminary data.</text>
</comment>
<sequence>MPTMQTTTPNPHPDLPVRSTTLTLAGSLNVSLQLAREHGSPTGAFEALRDHLRAHQQLPEPMSAAQVLVARSSLLSTMLLAEEGLIEDPYGVLSLDALDAALADLTPGPRGVQA</sequence>
<name>A0A6I4YLU7_9DEIO</name>
<reference evidence="1 2" key="1">
    <citation type="submission" date="2019-11" db="EMBL/GenBank/DDBJ databases">
        <title>Genome sequence of Deinococcus xianganensis Y35, AI-2 producing algicidal bacterium, isolated from lake water.</title>
        <authorList>
            <person name="Li Y."/>
        </authorList>
    </citation>
    <scope>NUCLEOTIDE SEQUENCE [LARGE SCALE GENOMIC DNA]</scope>
    <source>
        <strain evidence="1 2">Y35</strain>
    </source>
</reference>
<dbReference type="AlphaFoldDB" id="A0A6I4YLU7"/>
<organism evidence="1 2">
    <name type="scientific">Deinococcus xianganensis</name>
    <dbReference type="NCBI Taxonomy" id="1507289"/>
    <lineage>
        <taxon>Bacteria</taxon>
        <taxon>Thermotogati</taxon>
        <taxon>Deinococcota</taxon>
        <taxon>Deinococci</taxon>
        <taxon>Deinococcales</taxon>
        <taxon>Deinococcaceae</taxon>
        <taxon>Deinococcus</taxon>
    </lineage>
</organism>
<keyword evidence="2" id="KW-1185">Reference proteome</keyword>
<protein>
    <submittedName>
        <fullName evidence="1">Uncharacterized protein</fullName>
    </submittedName>
</protein>
<dbReference type="Proteomes" id="UP000430519">
    <property type="component" value="Unassembled WGS sequence"/>
</dbReference>
<gene>
    <name evidence="1" type="ORF">GLX28_14140</name>
</gene>
<proteinExistence type="predicted"/>
<evidence type="ECO:0000313" key="2">
    <source>
        <dbReference type="Proteomes" id="UP000430519"/>
    </source>
</evidence>
<accession>A0A6I4YLU7</accession>
<dbReference type="RefSeq" id="WP_160980544.1">
    <property type="nucleotide sequence ID" value="NZ_WVHK01000058.1"/>
</dbReference>